<dbReference type="AlphaFoldDB" id="A0A370DG80"/>
<reference evidence="4 5" key="1">
    <citation type="journal article" date="2018" name="ISME J.">
        <title>Endosymbiont genomes yield clues of tubeworm success.</title>
        <authorList>
            <person name="Li Y."/>
            <person name="Liles M.R."/>
            <person name="Halanych K.M."/>
        </authorList>
    </citation>
    <scope>NUCLEOTIDE SEQUENCE [LARGE SCALE GENOMIC DNA]</scope>
    <source>
        <strain evidence="4">A1464</strain>
    </source>
</reference>
<dbReference type="PANTHER" id="PTHR30303:SF0">
    <property type="entry name" value="CARBAMOYL DEHYDRATASE HYPE"/>
    <property type="match status" value="1"/>
</dbReference>
<organism evidence="4 5">
    <name type="scientific">endosymbiont of Galathealinum brachiosum</name>
    <dbReference type="NCBI Taxonomy" id="2200906"/>
    <lineage>
        <taxon>Bacteria</taxon>
        <taxon>Pseudomonadati</taxon>
        <taxon>Pseudomonadota</taxon>
        <taxon>Gammaproteobacteria</taxon>
        <taxon>sulfur-oxidizing symbionts</taxon>
    </lineage>
</organism>
<dbReference type="Gene3D" id="3.90.650.10">
    <property type="entry name" value="PurM-like C-terminal domain"/>
    <property type="match status" value="1"/>
</dbReference>
<dbReference type="Proteomes" id="UP000254266">
    <property type="component" value="Unassembled WGS sequence"/>
</dbReference>
<keyword evidence="5" id="KW-1185">Reference proteome</keyword>
<evidence type="ECO:0000313" key="5">
    <source>
        <dbReference type="Proteomes" id="UP000254266"/>
    </source>
</evidence>
<dbReference type="InterPro" id="IPR036676">
    <property type="entry name" value="PurM-like_C_sf"/>
</dbReference>
<accession>A0A370DG80</accession>
<comment type="caution">
    <text evidence="4">The sequence shown here is derived from an EMBL/GenBank/DDBJ whole genome shotgun (WGS) entry which is preliminary data.</text>
</comment>
<evidence type="ECO:0000256" key="1">
    <source>
        <dbReference type="ARBA" id="ARBA00006243"/>
    </source>
</evidence>
<sequence length="339" mass="36666">MNNDVKLDTHISLAHGNGGRFMRELIDEIFSKYLSNDDLDVQADAASLKIEKTDIMFTTDGFTVQPLEFPGGNIGSLAVHGTTNDLAVSGAIPKYLSLNAFIEEGMEVKQLERIVKSLARSANEVGVKIVAGDTKVLPRGQGGGLYLATTGIGIRDNDLNLSLANIKNKDVMLLSGSVGDHGISVMLAREQFGLSGKVVSDSASVLAYTQALSGLEGVHFMRDPTRGGLATVCHEISRFTKMGIRLQQDKIPVKDPVQSVCEMLGYDPLFLACEGRVVAVVNEVCAEEALSRWKALPDGQDAIIFGELDENITRVVLMTEFGGERILEELEDDPLPRIC</sequence>
<dbReference type="Pfam" id="PF00586">
    <property type="entry name" value="AIRS"/>
    <property type="match status" value="1"/>
</dbReference>
<proteinExistence type="inferred from homology"/>
<dbReference type="PANTHER" id="PTHR30303">
    <property type="entry name" value="HYDROGENASE ISOENZYMES FORMATION PROTEIN HYPE"/>
    <property type="match status" value="1"/>
</dbReference>
<comment type="similarity">
    <text evidence="1">Belongs to the HypE family.</text>
</comment>
<dbReference type="InterPro" id="IPR036921">
    <property type="entry name" value="PurM-like_N_sf"/>
</dbReference>
<dbReference type="InterPro" id="IPR016188">
    <property type="entry name" value="PurM-like_N"/>
</dbReference>
<dbReference type="InterPro" id="IPR011854">
    <property type="entry name" value="HypE"/>
</dbReference>
<evidence type="ECO:0000259" key="3">
    <source>
        <dbReference type="Pfam" id="PF02769"/>
    </source>
</evidence>
<evidence type="ECO:0000313" key="4">
    <source>
        <dbReference type="EMBL" id="RDH83928.1"/>
    </source>
</evidence>
<dbReference type="InterPro" id="IPR010918">
    <property type="entry name" value="PurM-like_C_dom"/>
</dbReference>
<dbReference type="Pfam" id="PF02769">
    <property type="entry name" value="AIRS_C"/>
    <property type="match status" value="1"/>
</dbReference>
<dbReference type="CDD" id="cd02197">
    <property type="entry name" value="HypE"/>
    <property type="match status" value="1"/>
</dbReference>
<name>A0A370DG80_9GAMM</name>
<dbReference type="PIRSF" id="PIRSF005644">
    <property type="entry name" value="Hdrgns_mtr_HypE"/>
    <property type="match status" value="1"/>
</dbReference>
<feature type="domain" description="PurM-like C-terminal" evidence="3">
    <location>
        <begin position="170"/>
        <end position="295"/>
    </location>
</feature>
<dbReference type="Gene3D" id="3.30.1330.10">
    <property type="entry name" value="PurM-like, N-terminal domain"/>
    <property type="match status" value="1"/>
</dbReference>
<protein>
    <submittedName>
        <fullName evidence="4">Hydrogenase expression/formation protein HypE</fullName>
    </submittedName>
</protein>
<gene>
    <name evidence="4" type="primary">hypE</name>
    <name evidence="4" type="ORF">DIZ80_07280</name>
</gene>
<evidence type="ECO:0000259" key="2">
    <source>
        <dbReference type="Pfam" id="PF00586"/>
    </source>
</evidence>
<dbReference type="EMBL" id="QFXC01000008">
    <property type="protein sequence ID" value="RDH83928.1"/>
    <property type="molecule type" value="Genomic_DNA"/>
</dbReference>
<dbReference type="GO" id="GO:0051604">
    <property type="term" value="P:protein maturation"/>
    <property type="evidence" value="ECO:0007669"/>
    <property type="project" value="TreeGrafter"/>
</dbReference>
<dbReference type="SUPFAM" id="SSF55326">
    <property type="entry name" value="PurM N-terminal domain-like"/>
    <property type="match status" value="1"/>
</dbReference>
<dbReference type="NCBIfam" id="TIGR02124">
    <property type="entry name" value="hypE"/>
    <property type="match status" value="1"/>
</dbReference>
<feature type="domain" description="PurM-like N-terminal" evidence="2">
    <location>
        <begin position="43"/>
        <end position="154"/>
    </location>
</feature>
<dbReference type="SUPFAM" id="SSF56042">
    <property type="entry name" value="PurM C-terminal domain-like"/>
    <property type="match status" value="1"/>
</dbReference>